<evidence type="ECO:0008006" key="4">
    <source>
        <dbReference type="Google" id="ProtNLM"/>
    </source>
</evidence>
<keyword evidence="1" id="KW-0812">Transmembrane</keyword>
<name>A0A8J7QIV9_9BACT</name>
<organism evidence="2 3">
    <name type="scientific">Acanthopleuribacter pedis</name>
    <dbReference type="NCBI Taxonomy" id="442870"/>
    <lineage>
        <taxon>Bacteria</taxon>
        <taxon>Pseudomonadati</taxon>
        <taxon>Acidobacteriota</taxon>
        <taxon>Holophagae</taxon>
        <taxon>Acanthopleuribacterales</taxon>
        <taxon>Acanthopleuribacteraceae</taxon>
        <taxon>Acanthopleuribacter</taxon>
    </lineage>
</organism>
<gene>
    <name evidence="2" type="ORF">J3U88_11150</name>
</gene>
<keyword evidence="3" id="KW-1185">Reference proteome</keyword>
<feature type="transmembrane region" description="Helical" evidence="1">
    <location>
        <begin position="21"/>
        <end position="39"/>
    </location>
</feature>
<sequence>MDDATAKQSVAPDPRRIQRRAWLWCLLWWLFSVFGFFQLQHHFLIYWDHREPLALSLDAYLDFQPRDRLLELSHCSINYTEAWRADGDADEPPLLLVPLRRDHDFTGAARIVMLERGQGEKLALVKQLEMIEEAPAREAFLKKHYNALFREETVSGWLTPASEVPRGLRAAFEAAEGEIDAHFVLLERDWNPGLRPFRLWLIFALVTFGIGLGQLALGKALVRRVEAKAATGVD</sequence>
<dbReference type="Proteomes" id="UP000664417">
    <property type="component" value="Unassembled WGS sequence"/>
</dbReference>
<evidence type="ECO:0000313" key="2">
    <source>
        <dbReference type="EMBL" id="MBO1319015.1"/>
    </source>
</evidence>
<keyword evidence="1" id="KW-0472">Membrane</keyword>
<dbReference type="AlphaFoldDB" id="A0A8J7QIV9"/>
<protein>
    <recommendedName>
        <fullName evidence="4">Transmembrane protein</fullName>
    </recommendedName>
</protein>
<comment type="caution">
    <text evidence="2">The sequence shown here is derived from an EMBL/GenBank/DDBJ whole genome shotgun (WGS) entry which is preliminary data.</text>
</comment>
<accession>A0A8J7QIV9</accession>
<evidence type="ECO:0000313" key="3">
    <source>
        <dbReference type="Proteomes" id="UP000664417"/>
    </source>
</evidence>
<feature type="transmembrane region" description="Helical" evidence="1">
    <location>
        <begin position="197"/>
        <end position="218"/>
    </location>
</feature>
<dbReference type="EMBL" id="JAFREP010000008">
    <property type="protein sequence ID" value="MBO1319015.1"/>
    <property type="molecule type" value="Genomic_DNA"/>
</dbReference>
<proteinExistence type="predicted"/>
<reference evidence="2" key="1">
    <citation type="submission" date="2021-03" db="EMBL/GenBank/DDBJ databases">
        <authorList>
            <person name="Wang G."/>
        </authorList>
    </citation>
    <scope>NUCLEOTIDE SEQUENCE</scope>
    <source>
        <strain evidence="2">KCTC 12899</strain>
    </source>
</reference>
<evidence type="ECO:0000256" key="1">
    <source>
        <dbReference type="SAM" id="Phobius"/>
    </source>
</evidence>
<keyword evidence="1" id="KW-1133">Transmembrane helix</keyword>
<dbReference type="RefSeq" id="WP_207858836.1">
    <property type="nucleotide sequence ID" value="NZ_JAFREP010000008.1"/>
</dbReference>